<keyword evidence="3" id="KW-1185">Reference proteome</keyword>
<dbReference type="EnsemblPlants" id="AES79111">
    <property type="protein sequence ID" value="AES79111"/>
    <property type="gene ID" value="MTR_7g055950"/>
</dbReference>
<dbReference type="PaxDb" id="3880-AES79111"/>
<evidence type="ECO:0000313" key="3">
    <source>
        <dbReference type="Proteomes" id="UP000002051"/>
    </source>
</evidence>
<dbReference type="HOGENOM" id="CLU_2889204_0_0_1"/>
<reference evidence="2" key="3">
    <citation type="submission" date="2015-04" db="UniProtKB">
        <authorList>
            <consortium name="EnsemblPlants"/>
        </authorList>
    </citation>
    <scope>IDENTIFICATION</scope>
    <source>
        <strain evidence="2">cv. Jemalong A17</strain>
    </source>
</reference>
<accession>G7L082</accession>
<dbReference type="EMBL" id="CM001223">
    <property type="protein sequence ID" value="AES79111.1"/>
    <property type="molecule type" value="Genomic_DNA"/>
</dbReference>
<dbReference type="Proteomes" id="UP000002051">
    <property type="component" value="Unassembled WGS sequence"/>
</dbReference>
<organism evidence="1 3">
    <name type="scientific">Medicago truncatula</name>
    <name type="common">Barrel medic</name>
    <name type="synonym">Medicago tribuloides</name>
    <dbReference type="NCBI Taxonomy" id="3880"/>
    <lineage>
        <taxon>Eukaryota</taxon>
        <taxon>Viridiplantae</taxon>
        <taxon>Streptophyta</taxon>
        <taxon>Embryophyta</taxon>
        <taxon>Tracheophyta</taxon>
        <taxon>Spermatophyta</taxon>
        <taxon>Magnoliopsida</taxon>
        <taxon>eudicotyledons</taxon>
        <taxon>Gunneridae</taxon>
        <taxon>Pentapetalae</taxon>
        <taxon>rosids</taxon>
        <taxon>fabids</taxon>
        <taxon>Fabales</taxon>
        <taxon>Fabaceae</taxon>
        <taxon>Papilionoideae</taxon>
        <taxon>50 kb inversion clade</taxon>
        <taxon>NPAAA clade</taxon>
        <taxon>Hologalegina</taxon>
        <taxon>IRL clade</taxon>
        <taxon>Trifolieae</taxon>
        <taxon>Medicago</taxon>
    </lineage>
</organism>
<protein>
    <submittedName>
        <fullName evidence="1 2">Uncharacterized protein</fullName>
    </submittedName>
</protein>
<proteinExistence type="predicted"/>
<sequence length="63" mass="7401">MVPHVSKFRFDQCFNCEPERDLVMKNTNQKQENNTDVLYRKWNDGALVAAPAKGRWRGGVFMR</sequence>
<gene>
    <name evidence="1" type="ordered locus">MTR_7g055950</name>
</gene>
<name>G7L082_MEDTR</name>
<evidence type="ECO:0000313" key="2">
    <source>
        <dbReference type="EnsemblPlants" id="AES79111"/>
    </source>
</evidence>
<dbReference type="AlphaFoldDB" id="G7L082"/>
<evidence type="ECO:0000313" key="1">
    <source>
        <dbReference type="EMBL" id="AES79111.1"/>
    </source>
</evidence>
<reference evidence="1 3" key="2">
    <citation type="journal article" date="2014" name="BMC Genomics">
        <title>An improved genome release (version Mt4.0) for the model legume Medicago truncatula.</title>
        <authorList>
            <person name="Tang H."/>
            <person name="Krishnakumar V."/>
            <person name="Bidwell S."/>
            <person name="Rosen B."/>
            <person name="Chan A."/>
            <person name="Zhou S."/>
            <person name="Gentzbittel L."/>
            <person name="Childs K.L."/>
            <person name="Yandell M."/>
            <person name="Gundlach H."/>
            <person name="Mayer K.F."/>
            <person name="Schwartz D.C."/>
            <person name="Town C.D."/>
        </authorList>
    </citation>
    <scope>GENOME REANNOTATION</scope>
    <source>
        <strain evidence="2 3">cv. Jemalong A17</strain>
    </source>
</reference>
<reference evidence="1 3" key="1">
    <citation type="journal article" date="2011" name="Nature">
        <title>The Medicago genome provides insight into the evolution of rhizobial symbioses.</title>
        <authorList>
            <person name="Young N.D."/>
            <person name="Debelle F."/>
            <person name="Oldroyd G.E."/>
            <person name="Geurts R."/>
            <person name="Cannon S.B."/>
            <person name="Udvardi M.K."/>
            <person name="Benedito V.A."/>
            <person name="Mayer K.F."/>
            <person name="Gouzy J."/>
            <person name="Schoof H."/>
            <person name="Van de Peer Y."/>
            <person name="Proost S."/>
            <person name="Cook D.R."/>
            <person name="Meyers B.C."/>
            <person name="Spannagl M."/>
            <person name="Cheung F."/>
            <person name="De Mita S."/>
            <person name="Krishnakumar V."/>
            <person name="Gundlach H."/>
            <person name="Zhou S."/>
            <person name="Mudge J."/>
            <person name="Bharti A.K."/>
            <person name="Murray J.D."/>
            <person name="Naoumkina M.A."/>
            <person name="Rosen B."/>
            <person name="Silverstein K.A."/>
            <person name="Tang H."/>
            <person name="Rombauts S."/>
            <person name="Zhao P.X."/>
            <person name="Zhou P."/>
            <person name="Barbe V."/>
            <person name="Bardou P."/>
            <person name="Bechner M."/>
            <person name="Bellec A."/>
            <person name="Berger A."/>
            <person name="Berges H."/>
            <person name="Bidwell S."/>
            <person name="Bisseling T."/>
            <person name="Choisne N."/>
            <person name="Couloux A."/>
            <person name="Denny R."/>
            <person name="Deshpande S."/>
            <person name="Dai X."/>
            <person name="Doyle J.J."/>
            <person name="Dudez A.M."/>
            <person name="Farmer A.D."/>
            <person name="Fouteau S."/>
            <person name="Franken C."/>
            <person name="Gibelin C."/>
            <person name="Gish J."/>
            <person name="Goldstein S."/>
            <person name="Gonzalez A.J."/>
            <person name="Green P.J."/>
            <person name="Hallab A."/>
            <person name="Hartog M."/>
            <person name="Hua A."/>
            <person name="Humphray S.J."/>
            <person name="Jeong D.H."/>
            <person name="Jing Y."/>
            <person name="Jocker A."/>
            <person name="Kenton S.M."/>
            <person name="Kim D.J."/>
            <person name="Klee K."/>
            <person name="Lai H."/>
            <person name="Lang C."/>
            <person name="Lin S."/>
            <person name="Macmil S.L."/>
            <person name="Magdelenat G."/>
            <person name="Matthews L."/>
            <person name="McCorrison J."/>
            <person name="Monaghan E.L."/>
            <person name="Mun J.H."/>
            <person name="Najar F.Z."/>
            <person name="Nicholson C."/>
            <person name="Noirot C."/>
            <person name="O'Bleness M."/>
            <person name="Paule C.R."/>
            <person name="Poulain J."/>
            <person name="Prion F."/>
            <person name="Qin B."/>
            <person name="Qu C."/>
            <person name="Retzel E.F."/>
            <person name="Riddle C."/>
            <person name="Sallet E."/>
            <person name="Samain S."/>
            <person name="Samson N."/>
            <person name="Sanders I."/>
            <person name="Saurat O."/>
            <person name="Scarpelli C."/>
            <person name="Schiex T."/>
            <person name="Segurens B."/>
            <person name="Severin A.J."/>
            <person name="Sherrier D.J."/>
            <person name="Shi R."/>
            <person name="Sims S."/>
            <person name="Singer S.R."/>
            <person name="Sinharoy S."/>
            <person name="Sterck L."/>
            <person name="Viollet A."/>
            <person name="Wang B.B."/>
            <person name="Wang K."/>
            <person name="Wang M."/>
            <person name="Wang X."/>
            <person name="Warfsmann J."/>
            <person name="Weissenbach J."/>
            <person name="White D.D."/>
            <person name="White J.D."/>
            <person name="Wiley G.B."/>
            <person name="Wincker P."/>
            <person name="Xing Y."/>
            <person name="Yang L."/>
            <person name="Yao Z."/>
            <person name="Ying F."/>
            <person name="Zhai J."/>
            <person name="Zhou L."/>
            <person name="Zuber A."/>
            <person name="Denarie J."/>
            <person name="Dixon R.A."/>
            <person name="May G.D."/>
            <person name="Schwartz D.C."/>
            <person name="Rogers J."/>
            <person name="Quetier F."/>
            <person name="Town C.D."/>
            <person name="Roe B.A."/>
        </authorList>
    </citation>
    <scope>NUCLEOTIDE SEQUENCE [LARGE SCALE GENOMIC DNA]</scope>
    <source>
        <strain evidence="1">A17</strain>
        <strain evidence="2 3">cv. Jemalong A17</strain>
    </source>
</reference>